<dbReference type="Proteomes" id="UP000000663">
    <property type="component" value="Chromosome"/>
</dbReference>
<evidence type="ECO:0000313" key="1">
    <source>
        <dbReference type="EMBL" id="CAJ36009.1"/>
    </source>
</evidence>
<dbReference type="RefSeq" id="WP_012036498.1">
    <property type="nucleotide sequence ID" value="NC_009464.1"/>
</dbReference>
<accession>Q0W6I4</accession>
<evidence type="ECO:0000313" key="2">
    <source>
        <dbReference type="Proteomes" id="UP000000663"/>
    </source>
</evidence>
<dbReference type="GeneID" id="5144193"/>
<dbReference type="OrthoDB" id="145619at2157"/>
<keyword evidence="2" id="KW-1185">Reference proteome</keyword>
<reference evidence="1 2" key="1">
    <citation type="journal article" date="2006" name="Science">
        <title>Genome of rice cluster I archaea -- the key methane producers in the rice rhizosphere.</title>
        <authorList>
            <person name="Erkel C."/>
            <person name="Kube M."/>
            <person name="Reinhardt R."/>
            <person name="Liesack W."/>
        </authorList>
    </citation>
    <scope>NUCLEOTIDE SEQUENCE [LARGE SCALE GENOMIC DNA]</scope>
    <source>
        <strain evidence="2">DSM 22066 / NBRC 105507 / MRE50</strain>
    </source>
</reference>
<sequence>MFNSIYSPDNFSEDNVMPWYNVLLNSTISTTRYLNDNYANVEFKVIGQEEKDGHIYRISEFIIGNKIIVHSTVDIDIANNPPKFIDIMREEKTPIGDALRDNNYFVEREILHHDVSSKVYVMKGDVNLKITEKYYNM</sequence>
<dbReference type="EMBL" id="AM114193">
    <property type="protein sequence ID" value="CAJ36009.1"/>
    <property type="molecule type" value="Genomic_DNA"/>
</dbReference>
<dbReference type="KEGG" id="rci:RCIX602"/>
<organism evidence="1 2">
    <name type="scientific">Methanocella arvoryzae (strain DSM 22066 / NBRC 105507 / MRE50)</name>
    <dbReference type="NCBI Taxonomy" id="351160"/>
    <lineage>
        <taxon>Archaea</taxon>
        <taxon>Methanobacteriati</taxon>
        <taxon>Methanobacteriota</taxon>
        <taxon>Stenosarchaea group</taxon>
        <taxon>Methanomicrobia</taxon>
        <taxon>Methanocellales</taxon>
        <taxon>Methanocellaceae</taxon>
        <taxon>Methanocella</taxon>
    </lineage>
</organism>
<proteinExistence type="predicted"/>
<dbReference type="AlphaFoldDB" id="Q0W6I4"/>
<name>Q0W6I4_METAR</name>
<dbReference type="SUPFAM" id="SSF64288">
    <property type="entry name" value="Chorismate lyase-like"/>
    <property type="match status" value="1"/>
</dbReference>
<dbReference type="STRING" id="351160.RCIX602"/>
<dbReference type="InterPro" id="IPR028978">
    <property type="entry name" value="Chorismate_lyase_/UTRA_dom_sf"/>
</dbReference>
<protein>
    <submittedName>
        <fullName evidence="1">Uncharacterized protein</fullName>
    </submittedName>
</protein>
<gene>
    <name evidence="1" type="ORF">RCIX602</name>
</gene>